<proteinExistence type="predicted"/>
<dbReference type="InParanoid" id="J4H5B4"/>
<evidence type="ECO:0000313" key="1">
    <source>
        <dbReference type="EMBL" id="CCM06444.1"/>
    </source>
</evidence>
<name>J4H5B4_9APHY</name>
<dbReference type="GeneID" id="24101344"/>
<keyword evidence="2" id="KW-1185">Reference proteome</keyword>
<gene>
    <name evidence="1" type="ORF">FIBRA_08707</name>
</gene>
<accession>J4H5B4</accession>
<reference evidence="1 2" key="1">
    <citation type="journal article" date="2012" name="Appl. Environ. Microbiol.">
        <title>Short-read sequencing for genomic analysis of the brown rot fungus Fibroporia radiculosa.</title>
        <authorList>
            <person name="Tang J.D."/>
            <person name="Perkins A.D."/>
            <person name="Sonstegard T.S."/>
            <person name="Schroeder S.G."/>
            <person name="Burgess S.C."/>
            <person name="Diehl S.V."/>
        </authorList>
    </citation>
    <scope>NUCLEOTIDE SEQUENCE [LARGE SCALE GENOMIC DNA]</scope>
    <source>
        <strain evidence="1 2">TFFH 294</strain>
    </source>
</reference>
<dbReference type="Proteomes" id="UP000006352">
    <property type="component" value="Unassembled WGS sequence"/>
</dbReference>
<organism evidence="1 2">
    <name type="scientific">Fibroporia radiculosa</name>
    <dbReference type="NCBI Taxonomy" id="599839"/>
    <lineage>
        <taxon>Eukaryota</taxon>
        <taxon>Fungi</taxon>
        <taxon>Dikarya</taxon>
        <taxon>Basidiomycota</taxon>
        <taxon>Agaricomycotina</taxon>
        <taxon>Agaricomycetes</taxon>
        <taxon>Polyporales</taxon>
        <taxon>Fibroporiaceae</taxon>
        <taxon>Fibroporia</taxon>
    </lineage>
</organism>
<evidence type="ECO:0000313" key="2">
    <source>
        <dbReference type="Proteomes" id="UP000006352"/>
    </source>
</evidence>
<protein>
    <submittedName>
        <fullName evidence="1">Uncharacterized protein</fullName>
    </submittedName>
</protein>
<sequence length="143" mass="15673">MFDFLVLIGAHLRHLTCDGYDMERHPELLVVSAESLLSLEVSFIHKASLDLTTAVNLRVLALVEVAIGSWLFHRETPVNVDDALNSVDRILSVKQFPALQKVTCTLCCTVSSSIEAMDVISEGSWLILLSSRLPALHASGCLL</sequence>
<dbReference type="HOGENOM" id="CLU_1806193_0_0_1"/>
<dbReference type="RefSeq" id="XP_012185727.1">
    <property type="nucleotide sequence ID" value="XM_012330337.1"/>
</dbReference>
<dbReference type="AlphaFoldDB" id="J4H5B4"/>
<dbReference type="EMBL" id="HE797332">
    <property type="protein sequence ID" value="CCM06444.1"/>
    <property type="molecule type" value="Genomic_DNA"/>
</dbReference>